<dbReference type="FunFam" id="1.10.1040.10:FF:000017">
    <property type="entry name" value="2-dehydropantoate 2-reductase"/>
    <property type="match status" value="1"/>
</dbReference>
<name>A0A1N6P969_9GAMM</name>
<keyword evidence="5 10" id="KW-0566">Pantothenate biosynthesis</keyword>
<evidence type="ECO:0000259" key="11">
    <source>
        <dbReference type="Pfam" id="PF02558"/>
    </source>
</evidence>
<dbReference type="Gene3D" id="3.40.50.720">
    <property type="entry name" value="NAD(P)-binding Rossmann-like Domain"/>
    <property type="match status" value="1"/>
</dbReference>
<dbReference type="InterPro" id="IPR036291">
    <property type="entry name" value="NAD(P)-bd_dom_sf"/>
</dbReference>
<dbReference type="eggNOG" id="COG1893">
    <property type="taxonomic scope" value="Bacteria"/>
</dbReference>
<comment type="pathway">
    <text evidence="1 10">Cofactor biosynthesis; (R)-pantothenate biosynthesis; (R)-pantoate from 3-methyl-2-oxobutanoate: step 2/2.</text>
</comment>
<evidence type="ECO:0000313" key="14">
    <source>
        <dbReference type="Proteomes" id="UP000186895"/>
    </source>
</evidence>
<dbReference type="InterPro" id="IPR008927">
    <property type="entry name" value="6-PGluconate_DH-like_C_sf"/>
</dbReference>
<evidence type="ECO:0000259" key="12">
    <source>
        <dbReference type="Pfam" id="PF08546"/>
    </source>
</evidence>
<organism evidence="13 14">
    <name type="scientific">Marinobacterium stanieri</name>
    <dbReference type="NCBI Taxonomy" id="49186"/>
    <lineage>
        <taxon>Bacteria</taxon>
        <taxon>Pseudomonadati</taxon>
        <taxon>Pseudomonadota</taxon>
        <taxon>Gammaproteobacteria</taxon>
        <taxon>Oceanospirillales</taxon>
        <taxon>Oceanospirillaceae</taxon>
        <taxon>Marinobacterium</taxon>
    </lineage>
</organism>
<evidence type="ECO:0000256" key="4">
    <source>
        <dbReference type="ARBA" id="ARBA00019465"/>
    </source>
</evidence>
<dbReference type="GO" id="GO:0050661">
    <property type="term" value="F:NADP binding"/>
    <property type="evidence" value="ECO:0007669"/>
    <property type="project" value="TreeGrafter"/>
</dbReference>
<keyword evidence="14" id="KW-1185">Reference proteome</keyword>
<evidence type="ECO:0000256" key="8">
    <source>
        <dbReference type="ARBA" id="ARBA00032024"/>
    </source>
</evidence>
<dbReference type="GO" id="GO:0008677">
    <property type="term" value="F:2-dehydropantoate 2-reductase activity"/>
    <property type="evidence" value="ECO:0007669"/>
    <property type="project" value="UniProtKB-EC"/>
</dbReference>
<dbReference type="InterPro" id="IPR003710">
    <property type="entry name" value="ApbA"/>
</dbReference>
<proteinExistence type="inferred from homology"/>
<dbReference type="STRING" id="49186.SAMN05421647_101877"/>
<evidence type="ECO:0000256" key="7">
    <source>
        <dbReference type="ARBA" id="ARBA00023002"/>
    </source>
</evidence>
<dbReference type="PANTHER" id="PTHR43765:SF2">
    <property type="entry name" value="2-DEHYDROPANTOATE 2-REDUCTASE"/>
    <property type="match status" value="1"/>
</dbReference>
<feature type="domain" description="Ketopantoate reductase C-terminal" evidence="12">
    <location>
        <begin position="171"/>
        <end position="293"/>
    </location>
</feature>
<dbReference type="SUPFAM" id="SSF48179">
    <property type="entry name" value="6-phosphogluconate dehydrogenase C-terminal domain-like"/>
    <property type="match status" value="1"/>
</dbReference>
<gene>
    <name evidence="13" type="ORF">SAMN05421647_101877</name>
</gene>
<protein>
    <recommendedName>
        <fullName evidence="4 10">2-dehydropantoate 2-reductase</fullName>
        <ecNumber evidence="3 10">1.1.1.169</ecNumber>
    </recommendedName>
    <alternativeName>
        <fullName evidence="8 10">Ketopantoate reductase</fullName>
    </alternativeName>
</protein>
<dbReference type="EMBL" id="FTMN01000001">
    <property type="protein sequence ID" value="SIQ00920.1"/>
    <property type="molecule type" value="Genomic_DNA"/>
</dbReference>
<keyword evidence="7 10" id="KW-0560">Oxidoreductase</keyword>
<dbReference type="UniPathway" id="UPA00028">
    <property type="reaction ID" value="UER00004"/>
</dbReference>
<dbReference type="Pfam" id="PF08546">
    <property type="entry name" value="ApbA_C"/>
    <property type="match status" value="1"/>
</dbReference>
<evidence type="ECO:0000256" key="3">
    <source>
        <dbReference type="ARBA" id="ARBA00013014"/>
    </source>
</evidence>
<evidence type="ECO:0000313" key="13">
    <source>
        <dbReference type="EMBL" id="SIQ00920.1"/>
    </source>
</evidence>
<evidence type="ECO:0000256" key="6">
    <source>
        <dbReference type="ARBA" id="ARBA00022857"/>
    </source>
</evidence>
<dbReference type="InterPro" id="IPR013332">
    <property type="entry name" value="KPR_N"/>
</dbReference>
<evidence type="ECO:0000256" key="1">
    <source>
        <dbReference type="ARBA" id="ARBA00004994"/>
    </source>
</evidence>
<evidence type="ECO:0000256" key="2">
    <source>
        <dbReference type="ARBA" id="ARBA00007870"/>
    </source>
</evidence>
<dbReference type="GO" id="GO:0005737">
    <property type="term" value="C:cytoplasm"/>
    <property type="evidence" value="ECO:0007669"/>
    <property type="project" value="TreeGrafter"/>
</dbReference>
<sequence length="298" mass="32632">MHWHILGAGAIGTLWADLLMQAGHSVTLILRQANHSLEQGIQVIDSEKQHRCTPITETPAENSAPIHNLLVTTKAQHTLPALEPLLPRLGASTQVVLLQNGMGQQQAAADRLPTRKLWAATTTAGAWRESPARLHLVSLGQTQIGPWHSEQPQLPEGWDALGIELHGCTEIEQVLWRKLAINCAINPLTALHRCRNGELLSDPQRLQQMQQVCEEVEAVAAALGMSLFDQPLQQQASAVAQSTGNNLSSMLQDIRHGRATEIEQITGFLCDQADILGVDVPLNRNLLQQVRNLNSAKE</sequence>
<comment type="catalytic activity">
    <reaction evidence="9 10">
        <text>(R)-pantoate + NADP(+) = 2-dehydropantoate + NADPH + H(+)</text>
        <dbReference type="Rhea" id="RHEA:16233"/>
        <dbReference type="ChEBI" id="CHEBI:11561"/>
        <dbReference type="ChEBI" id="CHEBI:15378"/>
        <dbReference type="ChEBI" id="CHEBI:15980"/>
        <dbReference type="ChEBI" id="CHEBI:57783"/>
        <dbReference type="ChEBI" id="CHEBI:58349"/>
        <dbReference type="EC" id="1.1.1.169"/>
    </reaction>
</comment>
<dbReference type="SUPFAM" id="SSF51735">
    <property type="entry name" value="NAD(P)-binding Rossmann-fold domains"/>
    <property type="match status" value="1"/>
</dbReference>
<dbReference type="GO" id="GO:0015940">
    <property type="term" value="P:pantothenate biosynthetic process"/>
    <property type="evidence" value="ECO:0007669"/>
    <property type="project" value="UniProtKB-UniPathway"/>
</dbReference>
<evidence type="ECO:0000256" key="9">
    <source>
        <dbReference type="ARBA" id="ARBA00048793"/>
    </source>
</evidence>
<evidence type="ECO:0000256" key="10">
    <source>
        <dbReference type="RuleBase" id="RU362068"/>
    </source>
</evidence>
<keyword evidence="6 10" id="KW-0521">NADP</keyword>
<dbReference type="Proteomes" id="UP000186895">
    <property type="component" value="Unassembled WGS sequence"/>
</dbReference>
<dbReference type="Gene3D" id="1.10.1040.10">
    <property type="entry name" value="N-(1-d-carboxylethyl)-l-norvaline Dehydrogenase, domain 2"/>
    <property type="match status" value="1"/>
</dbReference>
<dbReference type="EC" id="1.1.1.169" evidence="3 10"/>
<dbReference type="InterPro" id="IPR013752">
    <property type="entry name" value="KPA_reductase"/>
</dbReference>
<dbReference type="InterPro" id="IPR013328">
    <property type="entry name" value="6PGD_dom2"/>
</dbReference>
<dbReference type="PANTHER" id="PTHR43765">
    <property type="entry name" value="2-DEHYDROPANTOATE 2-REDUCTASE-RELATED"/>
    <property type="match status" value="1"/>
</dbReference>
<dbReference type="AlphaFoldDB" id="A0A1N6P969"/>
<accession>A0A1N6P969</accession>
<dbReference type="InterPro" id="IPR050838">
    <property type="entry name" value="Ketopantoate_reductase"/>
</dbReference>
<comment type="similarity">
    <text evidence="2 10">Belongs to the ketopantoate reductase family.</text>
</comment>
<evidence type="ECO:0000256" key="5">
    <source>
        <dbReference type="ARBA" id="ARBA00022655"/>
    </source>
</evidence>
<dbReference type="RefSeq" id="WP_076461122.1">
    <property type="nucleotide sequence ID" value="NZ_FTMN01000001.1"/>
</dbReference>
<dbReference type="NCBIfam" id="TIGR00745">
    <property type="entry name" value="apbA_panE"/>
    <property type="match status" value="1"/>
</dbReference>
<comment type="function">
    <text evidence="10">Catalyzes the NADPH-dependent reduction of ketopantoate into pantoic acid.</text>
</comment>
<reference evidence="13 14" key="1">
    <citation type="submission" date="2017-01" db="EMBL/GenBank/DDBJ databases">
        <authorList>
            <person name="Mah S.A."/>
            <person name="Swanson W.J."/>
            <person name="Moy G.W."/>
            <person name="Vacquier V.D."/>
        </authorList>
    </citation>
    <scope>NUCLEOTIDE SEQUENCE [LARGE SCALE GENOMIC DNA]</scope>
    <source>
        <strain evidence="13 14">DSM 7027</strain>
    </source>
</reference>
<feature type="domain" description="Ketopantoate reductase N-terminal" evidence="11">
    <location>
        <begin position="3"/>
        <end position="147"/>
    </location>
</feature>
<dbReference type="Pfam" id="PF02558">
    <property type="entry name" value="ApbA"/>
    <property type="match status" value="1"/>
</dbReference>